<comment type="subunit">
    <text evidence="4">Homodimer.</text>
</comment>
<dbReference type="GO" id="GO:0016740">
    <property type="term" value="F:transferase activity"/>
    <property type="evidence" value="ECO:0007669"/>
    <property type="project" value="UniProtKB-KW"/>
</dbReference>
<keyword evidence="6" id="KW-0479">Metal-binding</keyword>
<protein>
    <recommendedName>
        <fullName evidence="10">Thiamine pyrimidine synthase</fullName>
    </recommendedName>
</protein>
<comment type="pathway">
    <text evidence="2">Cofactor biosynthesis; thiamine diphosphate biosynthesis.</text>
</comment>
<dbReference type="SUPFAM" id="SSF53850">
    <property type="entry name" value="Periplasmic binding protein-like II"/>
    <property type="match status" value="1"/>
</dbReference>
<sequence length="342" mass="36374">MKFASNVVPRRAFMQMGAGAAAFAGFSRFSFAAGPTKVTTANGWVSNVQYSGFFLGIERGYFEEFGVKAEFMPGGPNTPDTLVSLSAGQAEIATANWLPFVDAVQKGNDFVLIGAQWAKSPAAVMSMAKKPLLKPEDILGMKILIQKPSDTQIIDAILDGAGLPHDYTTAPTGFSPEPLLAGDGDAYLAFATNQPITLEKMGLVAGKDFHVTLLDDLGYHVTQGLYLTTRKYLTENRAAVVGYMAGMIKGWKAAAAEPEAALDVVLNNYGADLGLDAAQQKRQNELQMPLVAPTPDTRLFALTPSVFTGPMTVVAKAAGRTVPDFEKIADTTVVDEALAKLA</sequence>
<evidence type="ECO:0000256" key="10">
    <source>
        <dbReference type="ARBA" id="ARBA00033171"/>
    </source>
</evidence>
<reference evidence="15" key="1">
    <citation type="submission" date="2017-04" db="EMBL/GenBank/DDBJ databases">
        <authorList>
            <person name="Varghese N."/>
            <person name="Submissions S."/>
        </authorList>
    </citation>
    <scope>NUCLEOTIDE SEQUENCE [LARGE SCALE GENOMIC DNA]</scope>
    <source>
        <strain evidence="15">B4P</strain>
    </source>
</reference>
<feature type="signal peptide" evidence="12">
    <location>
        <begin position="1"/>
        <end position="32"/>
    </location>
</feature>
<dbReference type="PANTHER" id="PTHR31528">
    <property type="entry name" value="4-AMINO-5-HYDROXYMETHYL-2-METHYLPYRIMIDINE PHOSPHATE SYNTHASE THI11-RELATED"/>
    <property type="match status" value="1"/>
</dbReference>
<evidence type="ECO:0000256" key="9">
    <source>
        <dbReference type="ARBA" id="ARBA00023004"/>
    </source>
</evidence>
<evidence type="ECO:0000259" key="13">
    <source>
        <dbReference type="Pfam" id="PF09084"/>
    </source>
</evidence>
<dbReference type="GO" id="GO:0046872">
    <property type="term" value="F:metal ion binding"/>
    <property type="evidence" value="ECO:0007669"/>
    <property type="project" value="UniProtKB-KW"/>
</dbReference>
<name>A0A1X7DU93_9HYPH</name>
<keyword evidence="5" id="KW-0808">Transferase</keyword>
<dbReference type="InterPro" id="IPR006311">
    <property type="entry name" value="TAT_signal"/>
</dbReference>
<evidence type="ECO:0000256" key="2">
    <source>
        <dbReference type="ARBA" id="ARBA00004948"/>
    </source>
</evidence>
<dbReference type="STRING" id="464029.SAMN02982989_5849"/>
<keyword evidence="12" id="KW-0732">Signal</keyword>
<comment type="function">
    <text evidence="1">Responsible for the formation of the pyrimidine heterocycle in the thiamine biosynthesis pathway. Catalyzes the formation of hydroxymethylpyrimidine phosphate (HMP-P) from histidine and pyridoxal phosphate (PLP). The protein uses PLP and the active site histidine to form HMP-P, generating an inactive enzyme. The enzyme can only undergo a single turnover, which suggests it is a suicide enzyme.</text>
</comment>
<evidence type="ECO:0000256" key="7">
    <source>
        <dbReference type="ARBA" id="ARBA00022898"/>
    </source>
</evidence>
<dbReference type="PANTHER" id="PTHR31528:SF1">
    <property type="entry name" value="4-AMINO-5-HYDROXYMETHYL-2-METHYLPYRIMIDINE PHOSPHATE SYNTHASE THI11-RELATED"/>
    <property type="match status" value="1"/>
</dbReference>
<keyword evidence="7" id="KW-0663">Pyridoxal phosphate</keyword>
<dbReference type="AlphaFoldDB" id="A0A1X7DU93"/>
<proteinExistence type="inferred from homology"/>
<accession>A0A1X7DU93</accession>
<dbReference type="Pfam" id="PF09084">
    <property type="entry name" value="NMT1"/>
    <property type="match status" value="1"/>
</dbReference>
<evidence type="ECO:0000313" key="14">
    <source>
        <dbReference type="EMBL" id="SMF21404.1"/>
    </source>
</evidence>
<evidence type="ECO:0000256" key="5">
    <source>
        <dbReference type="ARBA" id="ARBA00022679"/>
    </source>
</evidence>
<dbReference type="Proteomes" id="UP000192903">
    <property type="component" value="Unassembled WGS sequence"/>
</dbReference>
<dbReference type="InterPro" id="IPR015168">
    <property type="entry name" value="SsuA/THI5"/>
</dbReference>
<dbReference type="OrthoDB" id="9815602at2"/>
<evidence type="ECO:0000256" key="1">
    <source>
        <dbReference type="ARBA" id="ARBA00003469"/>
    </source>
</evidence>
<organism evidence="14 15">
    <name type="scientific">Xaviernesmea oryzae</name>
    <dbReference type="NCBI Taxonomy" id="464029"/>
    <lineage>
        <taxon>Bacteria</taxon>
        <taxon>Pseudomonadati</taxon>
        <taxon>Pseudomonadota</taxon>
        <taxon>Alphaproteobacteria</taxon>
        <taxon>Hyphomicrobiales</taxon>
        <taxon>Rhizobiaceae</taxon>
        <taxon>Rhizobium/Agrobacterium group</taxon>
        <taxon>Xaviernesmea</taxon>
    </lineage>
</organism>
<dbReference type="PROSITE" id="PS51318">
    <property type="entry name" value="TAT"/>
    <property type="match status" value="1"/>
</dbReference>
<feature type="domain" description="SsuA/THI5-like" evidence="13">
    <location>
        <begin position="47"/>
        <end position="261"/>
    </location>
</feature>
<evidence type="ECO:0000256" key="6">
    <source>
        <dbReference type="ARBA" id="ARBA00022723"/>
    </source>
</evidence>
<dbReference type="Gene3D" id="3.40.190.10">
    <property type="entry name" value="Periplasmic binding protein-like II"/>
    <property type="match status" value="2"/>
</dbReference>
<gene>
    <name evidence="14" type="ORF">SAMN02982989_5849</name>
</gene>
<dbReference type="GO" id="GO:0009228">
    <property type="term" value="P:thiamine biosynthetic process"/>
    <property type="evidence" value="ECO:0007669"/>
    <property type="project" value="UniProtKB-KW"/>
</dbReference>
<feature type="chain" id="PRO_5013185808" description="Thiamine pyrimidine synthase" evidence="12">
    <location>
        <begin position="33"/>
        <end position="342"/>
    </location>
</feature>
<dbReference type="RefSeq" id="WP_085421210.1">
    <property type="nucleotide sequence ID" value="NZ_FXAF01000003.1"/>
</dbReference>
<dbReference type="EMBL" id="FXAF01000003">
    <property type="protein sequence ID" value="SMF21404.1"/>
    <property type="molecule type" value="Genomic_DNA"/>
</dbReference>
<keyword evidence="8" id="KW-0784">Thiamine biosynthesis</keyword>
<evidence type="ECO:0000256" key="8">
    <source>
        <dbReference type="ARBA" id="ARBA00022977"/>
    </source>
</evidence>
<comment type="catalytic activity">
    <reaction evidence="11">
        <text>N(6)-(pyridoxal phosphate)-L-lysyl-[4-amino-5-hydroxymethyl-2-methylpyrimidine phosphate synthase] + L-histidyl-[4-amino-5-hydroxymethyl-2-methylpyrimidine phosphate synthase] + 2 Fe(3+) + 4 H2O = L-lysyl-[4-amino-5-hydroxymethyl-2-methylpyrimidine phosphate synthase] + (2S)-2-amino-5-hydroxy-4-oxopentanoyl-[4-amino-5-hydroxymethyl-2-methylpyrimidine phosphate synthase] + 4-amino-2-methyl-5-(phosphooxymethyl)pyrimidine + 3-oxopropanoate + 2 Fe(2+) + 2 H(+)</text>
        <dbReference type="Rhea" id="RHEA:65756"/>
        <dbReference type="Rhea" id="RHEA-COMP:16892"/>
        <dbReference type="Rhea" id="RHEA-COMP:16893"/>
        <dbReference type="Rhea" id="RHEA-COMP:16894"/>
        <dbReference type="Rhea" id="RHEA-COMP:16895"/>
        <dbReference type="ChEBI" id="CHEBI:15377"/>
        <dbReference type="ChEBI" id="CHEBI:15378"/>
        <dbReference type="ChEBI" id="CHEBI:29033"/>
        <dbReference type="ChEBI" id="CHEBI:29034"/>
        <dbReference type="ChEBI" id="CHEBI:29969"/>
        <dbReference type="ChEBI" id="CHEBI:29979"/>
        <dbReference type="ChEBI" id="CHEBI:33190"/>
        <dbReference type="ChEBI" id="CHEBI:58354"/>
        <dbReference type="ChEBI" id="CHEBI:143915"/>
        <dbReference type="ChEBI" id="CHEBI:157692"/>
    </reaction>
    <physiologicalReaction direction="left-to-right" evidence="11">
        <dbReference type="Rhea" id="RHEA:65757"/>
    </physiologicalReaction>
</comment>
<keyword evidence="15" id="KW-1185">Reference proteome</keyword>
<dbReference type="InterPro" id="IPR027939">
    <property type="entry name" value="NMT1/THI5"/>
</dbReference>
<evidence type="ECO:0000256" key="11">
    <source>
        <dbReference type="ARBA" id="ARBA00048179"/>
    </source>
</evidence>
<evidence type="ECO:0000256" key="4">
    <source>
        <dbReference type="ARBA" id="ARBA00011738"/>
    </source>
</evidence>
<evidence type="ECO:0000256" key="3">
    <source>
        <dbReference type="ARBA" id="ARBA00009406"/>
    </source>
</evidence>
<comment type="similarity">
    <text evidence="3">Belongs to the NMT1/THI5 family.</text>
</comment>
<evidence type="ECO:0000313" key="15">
    <source>
        <dbReference type="Proteomes" id="UP000192903"/>
    </source>
</evidence>
<keyword evidence="9" id="KW-0408">Iron</keyword>
<evidence type="ECO:0000256" key="12">
    <source>
        <dbReference type="SAM" id="SignalP"/>
    </source>
</evidence>